<feature type="compositionally biased region" description="Low complexity" evidence="1">
    <location>
        <begin position="1"/>
        <end position="17"/>
    </location>
</feature>
<comment type="caution">
    <text evidence="2">The sequence shown here is derived from an EMBL/GenBank/DDBJ whole genome shotgun (WGS) entry which is preliminary data.</text>
</comment>
<dbReference type="Proteomes" id="UP000294558">
    <property type="component" value="Unassembled WGS sequence"/>
</dbReference>
<protein>
    <recommendedName>
        <fullName evidence="4">FHA domain-containing protein</fullName>
    </recommendedName>
</protein>
<reference evidence="2 3" key="1">
    <citation type="submission" date="2019-03" db="EMBL/GenBank/DDBJ databases">
        <title>Sequencing the genomes of 1000 actinobacteria strains.</title>
        <authorList>
            <person name="Klenk H.-P."/>
        </authorList>
    </citation>
    <scope>NUCLEOTIDE SEQUENCE [LARGE SCALE GENOMIC DNA]</scope>
    <source>
        <strain evidence="2 3">DSM 18936</strain>
    </source>
</reference>
<proteinExistence type="predicted"/>
<feature type="region of interest" description="Disordered" evidence="1">
    <location>
        <begin position="1"/>
        <end position="26"/>
    </location>
</feature>
<evidence type="ECO:0008006" key="4">
    <source>
        <dbReference type="Google" id="ProtNLM"/>
    </source>
</evidence>
<evidence type="ECO:0000313" key="2">
    <source>
        <dbReference type="EMBL" id="TDT18583.1"/>
    </source>
</evidence>
<accession>A0A4R7I6Z4</accession>
<organism evidence="2 3">
    <name type="scientific">Ilumatobacter fluminis</name>
    <dbReference type="NCBI Taxonomy" id="467091"/>
    <lineage>
        <taxon>Bacteria</taxon>
        <taxon>Bacillati</taxon>
        <taxon>Actinomycetota</taxon>
        <taxon>Acidimicrobiia</taxon>
        <taxon>Acidimicrobiales</taxon>
        <taxon>Ilumatobacteraceae</taxon>
        <taxon>Ilumatobacter</taxon>
    </lineage>
</organism>
<name>A0A4R7I6Z4_9ACTN</name>
<dbReference type="AlphaFoldDB" id="A0A4R7I6Z4"/>
<dbReference type="EMBL" id="SOAU01000001">
    <property type="protein sequence ID" value="TDT18583.1"/>
    <property type="molecule type" value="Genomic_DNA"/>
</dbReference>
<evidence type="ECO:0000256" key="1">
    <source>
        <dbReference type="SAM" id="MobiDB-lite"/>
    </source>
</evidence>
<keyword evidence="3" id="KW-1185">Reference proteome</keyword>
<sequence length="260" mass="28142">MTVMSPTDTTPSATPDVTDGDTNATHTGDGATSLLVEFCGEVVAVDRTPFTIGRDADYVIDDENRFLHRHFVRLDQHGPVWVLHNVGDQLSATVSDTDGLLEAFLAPGAALPLVFERTVVRFTAGPTTYEFTIRMADAAFQSVRVDETPGGDTTIGRVAMTPDQLRLVLALAEPNLQGGGRPGTAMPSSAQAAERLGWTTTKFNRKLDNVCQKLTAQGVRGLHGEPGRLASNRRARLVEYALAMRLVTRDDLHLLDQDEG</sequence>
<evidence type="ECO:0000313" key="3">
    <source>
        <dbReference type="Proteomes" id="UP000294558"/>
    </source>
</evidence>
<gene>
    <name evidence="2" type="ORF">BDK89_4207</name>
</gene>